<dbReference type="InterPro" id="IPR001878">
    <property type="entry name" value="Znf_CCHC"/>
</dbReference>
<name>A0A6V7M2Q4_9HYME</name>
<dbReference type="AlphaFoldDB" id="A0A6V7M2Q4"/>
<evidence type="ECO:0000313" key="3">
    <source>
        <dbReference type="EMBL" id="CAD1581450.1"/>
    </source>
</evidence>
<feature type="compositionally biased region" description="Basic and acidic residues" evidence="1">
    <location>
        <begin position="395"/>
        <end position="404"/>
    </location>
</feature>
<feature type="region of interest" description="Disordered" evidence="1">
    <location>
        <begin position="1"/>
        <end position="74"/>
    </location>
</feature>
<accession>A0A6V7M2Q4</accession>
<feature type="region of interest" description="Disordered" evidence="1">
    <location>
        <begin position="390"/>
        <end position="462"/>
    </location>
</feature>
<proteinExistence type="predicted"/>
<evidence type="ECO:0000256" key="1">
    <source>
        <dbReference type="SAM" id="MobiDB-lite"/>
    </source>
</evidence>
<feature type="domain" description="CCHC-type" evidence="2">
    <location>
        <begin position="280"/>
        <end position="295"/>
    </location>
</feature>
<reference evidence="3" key="1">
    <citation type="submission" date="2020-07" db="EMBL/GenBank/DDBJ databases">
        <authorList>
            <person name="Ferguson B K."/>
        </authorList>
    </citation>
    <scope>NUCLEOTIDE SEQUENCE</scope>
    <source>
        <strain evidence="3">L06</strain>
    </source>
</reference>
<feature type="domain" description="CCHC-type" evidence="2">
    <location>
        <begin position="260"/>
        <end position="276"/>
    </location>
</feature>
<organism evidence="3">
    <name type="scientific">Bracon brevicornis</name>
    <dbReference type="NCBI Taxonomy" id="1563983"/>
    <lineage>
        <taxon>Eukaryota</taxon>
        <taxon>Metazoa</taxon>
        <taxon>Ecdysozoa</taxon>
        <taxon>Arthropoda</taxon>
        <taxon>Hexapoda</taxon>
        <taxon>Insecta</taxon>
        <taxon>Pterygota</taxon>
        <taxon>Neoptera</taxon>
        <taxon>Endopterygota</taxon>
        <taxon>Hymenoptera</taxon>
        <taxon>Apocrita</taxon>
        <taxon>Ichneumonoidea</taxon>
        <taxon>Braconidae</taxon>
        <taxon>Braconinae</taxon>
        <taxon>Bracon</taxon>
    </lineage>
</organism>
<dbReference type="GO" id="GO:0003676">
    <property type="term" value="F:nucleic acid binding"/>
    <property type="evidence" value="ECO:0007669"/>
    <property type="project" value="InterPro"/>
</dbReference>
<feature type="region of interest" description="Disordered" evidence="1">
    <location>
        <begin position="505"/>
        <end position="525"/>
    </location>
</feature>
<dbReference type="SMART" id="SM00343">
    <property type="entry name" value="ZnF_C2HC"/>
    <property type="match status" value="2"/>
</dbReference>
<feature type="compositionally biased region" description="Polar residues" evidence="1">
    <location>
        <begin position="1"/>
        <end position="27"/>
    </location>
</feature>
<gene>
    <name evidence="3" type="ORF">BBRV_LOCUS119413</name>
</gene>
<feature type="compositionally biased region" description="Basic and acidic residues" evidence="1">
    <location>
        <begin position="422"/>
        <end position="437"/>
    </location>
</feature>
<sequence>MLKNNTRQTEVTMESQNEAVNGTNLIVPSQPMKSKPLEDANTTNILKAKRRQEPDGKKSNASTSSPPNINKYDKNSRAPFDIYLTYKNERTEIMDFDGELPMKISRKHNLGNLHPMELGGILLKKCPAEFRVKRRGVNLFQITYFNFLDGNCLVENQRNWLPDKWVASMPDPKVTRSVIGKGIKEDWSEEEIRQFLQWEGQEFELIKMERFVRKEKTKEGFTTIPTGIIKFTIKGSEYPDRIIIYKNVVNLEIFVPRIKQCSKCQRPNHLAKQCRTNRERCANCGENHKSTECESPTRKCANCQGPHAATGKKCPSTLKQNIINLIAANINTSYEEATKLINIYKIESMQGARNWLKYNQDQTGKVTPHNFTLNAWFKNLQVGRNDNENITLSMENDKERDKTKQNPYKSQRKIPKNNHSSISREDFPQLPSKEYRSKTSKTMVEQREENSSPTIQEEDIDPKTVELLLKSLTEESQPMLIDTSDKENNNRETTFNIIHSSNQTQNLKGTQSAGESNPPKTTGTRNILKDITNKEKVPFQLRPDSKVSKIYKDYWYGYSQTTKNSSMELQRIEGKSLELPSISLEHDIILLSETMLDTDTNYGISGMEMVREDRNDQGGGVAIGIKRGIIFEEIPLKH</sequence>
<protein>
    <recommendedName>
        <fullName evidence="2">CCHC-type domain-containing protein</fullName>
    </recommendedName>
</protein>
<dbReference type="GO" id="GO:0008270">
    <property type="term" value="F:zinc ion binding"/>
    <property type="evidence" value="ECO:0007669"/>
    <property type="project" value="InterPro"/>
</dbReference>
<evidence type="ECO:0000259" key="2">
    <source>
        <dbReference type="SMART" id="SM00343"/>
    </source>
</evidence>
<feature type="compositionally biased region" description="Polar residues" evidence="1">
    <location>
        <begin position="59"/>
        <end position="68"/>
    </location>
</feature>
<dbReference type="EMBL" id="CADCXW020000347">
    <property type="protein sequence ID" value="CAD1581450.1"/>
    <property type="molecule type" value="Genomic_DNA"/>
</dbReference>